<dbReference type="Proteomes" id="UP000460718">
    <property type="component" value="Unassembled WGS sequence"/>
</dbReference>
<evidence type="ECO:0000313" key="17">
    <source>
        <dbReference type="Proteomes" id="UP000441208"/>
    </source>
</evidence>
<evidence type="ECO:0000313" key="6">
    <source>
        <dbReference type="EMBL" id="KAE9085499.1"/>
    </source>
</evidence>
<evidence type="ECO:0000313" key="3">
    <source>
        <dbReference type="EMBL" id="KAE8983992.1"/>
    </source>
</evidence>
<dbReference type="Proteomes" id="UP000440367">
    <property type="component" value="Unassembled WGS sequence"/>
</dbReference>
<dbReference type="EMBL" id="QXGC01002332">
    <property type="protein sequence ID" value="KAE9187529.1"/>
    <property type="molecule type" value="Genomic_DNA"/>
</dbReference>
<dbReference type="EMBL" id="QXFX01002361">
    <property type="protein sequence ID" value="KAE9077813.1"/>
    <property type="molecule type" value="Genomic_DNA"/>
</dbReference>
<dbReference type="AlphaFoldDB" id="A0A6A3W8F3"/>
<dbReference type="EMBL" id="QXGF01003136">
    <property type="protein sequence ID" value="KAE8922317.1"/>
    <property type="molecule type" value="Genomic_DNA"/>
</dbReference>
<organism evidence="7 15">
    <name type="scientific">Phytophthora fragariae</name>
    <dbReference type="NCBI Taxonomy" id="53985"/>
    <lineage>
        <taxon>Eukaryota</taxon>
        <taxon>Sar</taxon>
        <taxon>Stramenopiles</taxon>
        <taxon>Oomycota</taxon>
        <taxon>Peronosporomycetes</taxon>
        <taxon>Peronosporales</taxon>
        <taxon>Peronosporaceae</taxon>
        <taxon>Phytophthora</taxon>
    </lineage>
</organism>
<evidence type="ECO:0000313" key="7">
    <source>
        <dbReference type="EMBL" id="KAE9180737.1"/>
    </source>
</evidence>
<dbReference type="Proteomes" id="UP000476176">
    <property type="component" value="Unassembled WGS sequence"/>
</dbReference>
<evidence type="ECO:0000313" key="8">
    <source>
        <dbReference type="EMBL" id="KAE9187529.1"/>
    </source>
</evidence>
<evidence type="ECO:0000256" key="1">
    <source>
        <dbReference type="SAM" id="MobiDB-lite"/>
    </source>
</evidence>
<evidence type="ECO:0000313" key="18">
    <source>
        <dbReference type="Proteomes" id="UP000460718"/>
    </source>
</evidence>
<dbReference type="EMBL" id="QXGB01001325">
    <property type="protein sequence ID" value="KAE9192763.1"/>
    <property type="molecule type" value="Genomic_DNA"/>
</dbReference>
<evidence type="ECO:0000313" key="16">
    <source>
        <dbReference type="Proteomes" id="UP000440732"/>
    </source>
</evidence>
<evidence type="ECO:0000313" key="4">
    <source>
        <dbReference type="EMBL" id="KAE9076409.1"/>
    </source>
</evidence>
<gene>
    <name evidence="10" type="ORF">PF001_g26136</name>
    <name evidence="7" type="ORF">PF002_g27478</name>
    <name evidence="8" type="ORF">PF004_g22770</name>
    <name evidence="9" type="ORF">PF005_g18339</name>
    <name evidence="6" type="ORF">PF006_g26244</name>
    <name evidence="4" type="ORF">PF007_g24634</name>
    <name evidence="11" type="ORF">PF008_g19202</name>
    <name evidence="2" type="ORF">PF009_g27417</name>
    <name evidence="5" type="ORF">PF010_g23365</name>
    <name evidence="3" type="ORF">PF011_g20952</name>
</gene>
<dbReference type="EMBL" id="QXGE01003206">
    <property type="protein sequence ID" value="KAE9276425.1"/>
    <property type="molecule type" value="Genomic_DNA"/>
</dbReference>
<reference evidence="12 13" key="1">
    <citation type="submission" date="2018-08" db="EMBL/GenBank/DDBJ databases">
        <title>Genomic investigation of the strawberry pathogen Phytophthora fragariae indicates pathogenicity is determined by transcriptional variation in three key races.</title>
        <authorList>
            <person name="Adams T.M."/>
            <person name="Armitage A.D."/>
            <person name="Sobczyk M.K."/>
            <person name="Bates H.J."/>
            <person name="Dunwell J.M."/>
            <person name="Nellist C.F."/>
            <person name="Harrison R.J."/>
        </authorList>
    </citation>
    <scope>NUCLEOTIDE SEQUENCE [LARGE SCALE GENOMIC DNA]</scope>
    <source>
        <strain evidence="10 14">A4</strain>
        <strain evidence="7 15">BC-1</strain>
        <strain evidence="8 19">BC-23</strain>
        <strain evidence="9 13">NOV-27</strain>
        <strain evidence="6 16">NOV-5</strain>
        <strain evidence="4 17">NOV-71</strain>
        <strain evidence="11 20">NOV-77</strain>
        <strain evidence="2 12">NOV-9</strain>
        <strain evidence="5 21">ONT-3</strain>
        <strain evidence="3 18">SCRP245</strain>
    </source>
</reference>
<dbReference type="EMBL" id="QXGA01003257">
    <property type="protein sequence ID" value="KAE9085499.1"/>
    <property type="molecule type" value="Genomic_DNA"/>
</dbReference>
<evidence type="ECO:0000313" key="12">
    <source>
        <dbReference type="Proteomes" id="UP000429523"/>
    </source>
</evidence>
<evidence type="ECO:0000313" key="19">
    <source>
        <dbReference type="Proteomes" id="UP000476176"/>
    </source>
</evidence>
<sequence>MGADFTLPLSRGDVSSKRGTPTVNPVERYYCDEESDFEDRREMSTLVMVFRCELDSMQESMLSSLPQILVLFLLQTGIELAKAETNSLIRLPH</sequence>
<dbReference type="Proteomes" id="UP000441208">
    <property type="component" value="Unassembled WGS sequence"/>
</dbReference>
<dbReference type="Proteomes" id="UP000433483">
    <property type="component" value="Unassembled WGS sequence"/>
</dbReference>
<dbReference type="Proteomes" id="UP000488956">
    <property type="component" value="Unassembled WGS sequence"/>
</dbReference>
<dbReference type="Proteomes" id="UP000429523">
    <property type="component" value="Unassembled WGS sequence"/>
</dbReference>
<evidence type="ECO:0000313" key="13">
    <source>
        <dbReference type="Proteomes" id="UP000433483"/>
    </source>
</evidence>
<evidence type="ECO:0000313" key="15">
    <source>
        <dbReference type="Proteomes" id="UP000440367"/>
    </source>
</evidence>
<dbReference type="EMBL" id="QXFY01001524">
    <property type="protein sequence ID" value="KAE9315608.1"/>
    <property type="molecule type" value="Genomic_DNA"/>
</dbReference>
<keyword evidence="13" id="KW-1185">Reference proteome</keyword>
<name>A0A6A3W8F3_9STRA</name>
<dbReference type="Proteomes" id="UP000437068">
    <property type="component" value="Unassembled WGS sequence"/>
</dbReference>
<evidence type="ECO:0000313" key="21">
    <source>
        <dbReference type="Proteomes" id="UP000488956"/>
    </source>
</evidence>
<feature type="region of interest" description="Disordered" evidence="1">
    <location>
        <begin position="1"/>
        <end position="20"/>
    </location>
</feature>
<dbReference type="EMBL" id="QXGD01003099">
    <property type="protein sequence ID" value="KAE9180737.1"/>
    <property type="molecule type" value="Genomic_DNA"/>
</dbReference>
<protein>
    <submittedName>
        <fullName evidence="7">Uncharacterized protein</fullName>
    </submittedName>
</protein>
<evidence type="ECO:0000313" key="5">
    <source>
        <dbReference type="EMBL" id="KAE9077813.1"/>
    </source>
</evidence>
<evidence type="ECO:0000313" key="2">
    <source>
        <dbReference type="EMBL" id="KAE8922317.1"/>
    </source>
</evidence>
<evidence type="ECO:0000313" key="9">
    <source>
        <dbReference type="EMBL" id="KAE9192763.1"/>
    </source>
</evidence>
<comment type="caution">
    <text evidence="7">The sequence shown here is derived from an EMBL/GenBank/DDBJ whole genome shotgun (WGS) entry which is preliminary data.</text>
</comment>
<accession>A0A6A3W8F3</accession>
<proteinExistence type="predicted"/>
<dbReference type="Proteomes" id="UP000440732">
    <property type="component" value="Unassembled WGS sequence"/>
</dbReference>
<dbReference type="Proteomes" id="UP000486351">
    <property type="component" value="Unassembled WGS sequence"/>
</dbReference>
<evidence type="ECO:0000313" key="11">
    <source>
        <dbReference type="EMBL" id="KAE9315608.1"/>
    </source>
</evidence>
<dbReference type="EMBL" id="QXFW01001937">
    <property type="protein sequence ID" value="KAE8983992.1"/>
    <property type="molecule type" value="Genomic_DNA"/>
</dbReference>
<dbReference type="EMBL" id="QXFZ01002508">
    <property type="protein sequence ID" value="KAE9076409.1"/>
    <property type="molecule type" value="Genomic_DNA"/>
</dbReference>
<evidence type="ECO:0000313" key="10">
    <source>
        <dbReference type="EMBL" id="KAE9276425.1"/>
    </source>
</evidence>
<evidence type="ECO:0000313" key="20">
    <source>
        <dbReference type="Proteomes" id="UP000486351"/>
    </source>
</evidence>
<evidence type="ECO:0000313" key="14">
    <source>
        <dbReference type="Proteomes" id="UP000437068"/>
    </source>
</evidence>